<evidence type="ECO:0000256" key="3">
    <source>
        <dbReference type="ARBA" id="ARBA00012438"/>
    </source>
</evidence>
<dbReference type="Pfam" id="PF00512">
    <property type="entry name" value="HisKA"/>
    <property type="match status" value="1"/>
</dbReference>
<evidence type="ECO:0000256" key="8">
    <source>
        <dbReference type="ARBA" id="ARBA00022777"/>
    </source>
</evidence>
<sequence length="905" mass="99622">MTKDERIPPRRDPDALLADLREEARRGKLTVFLGATAGVGKTYAMLESAHERLRQGVDVVVGWVETHGRPETEALLQGLPVVPPKTLTYKNRTFQEMDLEGILARRPSLVLVDELAHTNIPGSRHAKRYLDVEELLAAGFDVFTTVNIQHLESLNDVVARITGVTVKETVPDRVLETAYQVQLVDVPPDELLQRLREGKVYVPEVARQAARSFFRPGNVQALRELALRYTAQKVDRQVEDYMRAHAIDGPWPAGERVMVCISPSPFSAQLIRVGRRMAAGLKAPWLVAYVESPSKPPGDAERIRVSKYLRLAEELGAETAVMTADRVAEELVKLAKRRNVTQIIIGKPLHSRLEDWLRGSLVDQVIRGSEGVRIHVIPGKPGKTAMVATRRWPRRRTAAKSRPWGQYGIALGMVIVWTVVLYLVEPVLGLVNVALLYLFPVLFSAVRWSLGPAAVAAVAGVLAFDYFFVPPTFSFTVADLRYALTFAVFLSVAVLTGRLATGLRQQIRTIQRRETQTAALYALSRQMTAVSDLNAIAESIVVHVAESVDGEVALFLPDETGHLAVRRSTGSGAWLTGAQELATAQWVFHRGEPAGRGTQTLAEAEALYLPLRFERRVLGVLAVRPGNPGDIGEIPSEQRELLHAFAGLAAAAIARVRLAEQAKVAEVAAESERLRTALLNSITHDLRTPLASVIGSVTSLLEGDEIFDPKDRRELLMTIYQGALRMNRLIANLLDMARIESGMMQLHKKWCDLEDVVGVALAQSEEWLHNREVHLNIPREMPMVLADDVLLERVMANLLGNAVKFSPPGSPIEVAAEVEDGAVEVSVTNRGAPIPEEELEKVFEKFYRAPGAHVQPGTGLGLAISKAIVEAHGGSIWAENIPGGVRVAFRLPADRPPELARREET</sequence>
<dbReference type="eggNOG" id="COG2205">
    <property type="taxonomic scope" value="Bacteria"/>
</dbReference>
<dbReference type="PANTHER" id="PTHR45569">
    <property type="entry name" value="SENSOR PROTEIN KDPD"/>
    <property type="match status" value="1"/>
</dbReference>
<evidence type="ECO:0000256" key="12">
    <source>
        <dbReference type="ARBA" id="ARBA00023136"/>
    </source>
</evidence>
<keyword evidence="16" id="KW-1185">Reference proteome</keyword>
<evidence type="ECO:0000256" key="10">
    <source>
        <dbReference type="ARBA" id="ARBA00022989"/>
    </source>
</evidence>
<dbReference type="InterPro" id="IPR038318">
    <property type="entry name" value="KdpD_sf"/>
</dbReference>
<evidence type="ECO:0000256" key="7">
    <source>
        <dbReference type="ARBA" id="ARBA00022741"/>
    </source>
</evidence>
<comment type="catalytic activity">
    <reaction evidence="1">
        <text>ATP + protein L-histidine = ADP + protein N-phospho-L-histidine.</text>
        <dbReference type="EC" id="2.7.13.3"/>
    </reaction>
</comment>
<dbReference type="InterPro" id="IPR004358">
    <property type="entry name" value="Sig_transdc_His_kin-like_C"/>
</dbReference>
<reference evidence="15 16" key="1">
    <citation type="journal article" date="2011" name="Stand. Genomic Sci.">
        <title>Complete genome sequence of the thermophilic, hydrogen-oxidizing Bacillus tusciae type strain (T2) and reclassification in the new genus, Kyrpidia gen. nov. as Kyrpidia tusciae comb. nov. and emendation of the family Alicyclobacillaceae da Costa and Rainey, 2010.</title>
        <authorList>
            <person name="Klenk H.P."/>
            <person name="Lapidus A."/>
            <person name="Chertkov O."/>
            <person name="Copeland A."/>
            <person name="Del Rio T.G."/>
            <person name="Nolan M."/>
            <person name="Lucas S."/>
            <person name="Chen F."/>
            <person name="Tice H."/>
            <person name="Cheng J.F."/>
            <person name="Han C."/>
            <person name="Bruce D."/>
            <person name="Goodwin L."/>
            <person name="Pitluck S."/>
            <person name="Pati A."/>
            <person name="Ivanova N."/>
            <person name="Mavromatis K."/>
            <person name="Daum C."/>
            <person name="Chen A."/>
            <person name="Palaniappan K."/>
            <person name="Chang Y.J."/>
            <person name="Land M."/>
            <person name="Hauser L."/>
            <person name="Jeffries C.D."/>
            <person name="Detter J.C."/>
            <person name="Rohde M."/>
            <person name="Abt B."/>
            <person name="Pukall R."/>
            <person name="Goker M."/>
            <person name="Bristow J."/>
            <person name="Markowitz V."/>
            <person name="Hugenholtz P."/>
            <person name="Eisen J.A."/>
        </authorList>
    </citation>
    <scope>NUCLEOTIDE SEQUENCE [LARGE SCALE GENOMIC DNA]</scope>
    <source>
        <strain evidence="15 16">DSM 2912</strain>
    </source>
</reference>
<dbReference type="Gene3D" id="1.10.287.130">
    <property type="match status" value="1"/>
</dbReference>
<dbReference type="HOGENOM" id="CLU_000445_113_1_9"/>
<dbReference type="PROSITE" id="PS50109">
    <property type="entry name" value="HIS_KIN"/>
    <property type="match status" value="1"/>
</dbReference>
<dbReference type="SMART" id="SM00388">
    <property type="entry name" value="HisKA"/>
    <property type="match status" value="1"/>
</dbReference>
<dbReference type="InterPro" id="IPR029016">
    <property type="entry name" value="GAF-like_dom_sf"/>
</dbReference>
<keyword evidence="9" id="KW-0067">ATP-binding</keyword>
<dbReference type="GO" id="GO:0000155">
    <property type="term" value="F:phosphorelay sensor kinase activity"/>
    <property type="evidence" value="ECO:0007669"/>
    <property type="project" value="InterPro"/>
</dbReference>
<feature type="transmembrane region" description="Helical" evidence="13">
    <location>
        <begin position="481"/>
        <end position="503"/>
    </location>
</feature>
<keyword evidence="10 13" id="KW-1133">Transmembrane helix</keyword>
<dbReference type="SUPFAM" id="SSF52402">
    <property type="entry name" value="Adenine nucleotide alpha hydrolases-like"/>
    <property type="match status" value="1"/>
</dbReference>
<dbReference type="Gene3D" id="3.30.565.10">
    <property type="entry name" value="Histidine kinase-like ATPase, C-terminal domain"/>
    <property type="match status" value="1"/>
</dbReference>
<dbReference type="EC" id="2.7.13.3" evidence="3"/>
<dbReference type="Proteomes" id="UP000002368">
    <property type="component" value="Chromosome"/>
</dbReference>
<dbReference type="InterPro" id="IPR014729">
    <property type="entry name" value="Rossmann-like_a/b/a_fold"/>
</dbReference>
<dbReference type="CDD" id="cd00082">
    <property type="entry name" value="HisKA"/>
    <property type="match status" value="1"/>
</dbReference>
<dbReference type="Pfam" id="PF00582">
    <property type="entry name" value="Usp"/>
    <property type="match status" value="1"/>
</dbReference>
<evidence type="ECO:0000259" key="14">
    <source>
        <dbReference type="PROSITE" id="PS50109"/>
    </source>
</evidence>
<evidence type="ECO:0000256" key="6">
    <source>
        <dbReference type="ARBA" id="ARBA00022692"/>
    </source>
</evidence>
<feature type="transmembrane region" description="Helical" evidence="13">
    <location>
        <begin position="404"/>
        <end position="424"/>
    </location>
</feature>
<keyword evidence="7" id="KW-0547">Nucleotide-binding</keyword>
<evidence type="ECO:0000256" key="9">
    <source>
        <dbReference type="ARBA" id="ARBA00022840"/>
    </source>
</evidence>
<dbReference type="InterPro" id="IPR036097">
    <property type="entry name" value="HisK_dim/P_sf"/>
</dbReference>
<keyword evidence="5" id="KW-0808">Transferase</keyword>
<dbReference type="RefSeq" id="WP_013074626.1">
    <property type="nucleotide sequence ID" value="NC_014098.1"/>
</dbReference>
<dbReference type="SUPFAM" id="SSF55874">
    <property type="entry name" value="ATPase domain of HSP90 chaperone/DNA topoisomerase II/histidine kinase"/>
    <property type="match status" value="1"/>
</dbReference>
<dbReference type="Pfam" id="PF02702">
    <property type="entry name" value="KdpD"/>
    <property type="match status" value="1"/>
</dbReference>
<proteinExistence type="predicted"/>
<organism evidence="15 16">
    <name type="scientific">Kyrpidia tusciae (strain DSM 2912 / NBRC 15312 / T2)</name>
    <name type="common">Bacillus tusciae</name>
    <dbReference type="NCBI Taxonomy" id="562970"/>
    <lineage>
        <taxon>Bacteria</taxon>
        <taxon>Bacillati</taxon>
        <taxon>Bacillota</taxon>
        <taxon>Bacilli</taxon>
        <taxon>Bacillales</taxon>
        <taxon>Alicyclobacillaceae</taxon>
        <taxon>Kyrpidia</taxon>
    </lineage>
</organism>
<dbReference type="Gene3D" id="3.40.50.620">
    <property type="entry name" value="HUPs"/>
    <property type="match status" value="1"/>
</dbReference>
<dbReference type="Gene3D" id="1.20.120.620">
    <property type="entry name" value="Backbone structure of the membrane domain of e. Coli histidine kinase receptor kdpd"/>
    <property type="match status" value="1"/>
</dbReference>
<dbReference type="InterPro" id="IPR025201">
    <property type="entry name" value="KdpD_TM"/>
</dbReference>
<dbReference type="PRINTS" id="PR00344">
    <property type="entry name" value="BCTRLSENSOR"/>
</dbReference>
<evidence type="ECO:0000256" key="4">
    <source>
        <dbReference type="ARBA" id="ARBA00022553"/>
    </source>
</evidence>
<comment type="subcellular location">
    <subcellularLocation>
        <location evidence="2">Cell membrane</location>
        <topology evidence="2">Multi-pass membrane protein</topology>
    </subcellularLocation>
</comment>
<dbReference type="InterPro" id="IPR006016">
    <property type="entry name" value="UspA"/>
</dbReference>
<dbReference type="STRING" id="562970.Btus_0568"/>
<dbReference type="AlphaFoldDB" id="D5WU13"/>
<dbReference type="FunFam" id="3.40.50.300:FF:000483">
    <property type="entry name" value="Sensor histidine kinase KdpD"/>
    <property type="match status" value="1"/>
</dbReference>
<dbReference type="InterPro" id="IPR005467">
    <property type="entry name" value="His_kinase_dom"/>
</dbReference>
<evidence type="ECO:0000313" key="16">
    <source>
        <dbReference type="Proteomes" id="UP000002368"/>
    </source>
</evidence>
<dbReference type="InterPro" id="IPR003661">
    <property type="entry name" value="HisK_dim/P_dom"/>
</dbReference>
<evidence type="ECO:0000256" key="1">
    <source>
        <dbReference type="ARBA" id="ARBA00000085"/>
    </source>
</evidence>
<dbReference type="SMART" id="SM00387">
    <property type="entry name" value="HATPase_c"/>
    <property type="match status" value="1"/>
</dbReference>
<gene>
    <name evidence="15" type="ordered locus">Btus_0568</name>
</gene>
<dbReference type="KEGG" id="bts:Btus_0568"/>
<dbReference type="Gene3D" id="3.40.50.300">
    <property type="entry name" value="P-loop containing nucleotide triphosphate hydrolases"/>
    <property type="match status" value="1"/>
</dbReference>
<dbReference type="InterPro" id="IPR003018">
    <property type="entry name" value="GAF"/>
</dbReference>
<dbReference type="PANTHER" id="PTHR45569:SF1">
    <property type="entry name" value="SENSOR PROTEIN KDPD"/>
    <property type="match status" value="1"/>
</dbReference>
<dbReference type="GO" id="GO:0005737">
    <property type="term" value="C:cytoplasm"/>
    <property type="evidence" value="ECO:0007669"/>
    <property type="project" value="UniProtKB-ARBA"/>
</dbReference>
<feature type="transmembrane region" description="Helical" evidence="13">
    <location>
        <begin position="453"/>
        <end position="469"/>
    </location>
</feature>
<dbReference type="OrthoDB" id="9806130at2"/>
<dbReference type="InterPro" id="IPR036890">
    <property type="entry name" value="HATPase_C_sf"/>
</dbReference>
<dbReference type="Gene3D" id="3.30.450.40">
    <property type="match status" value="1"/>
</dbReference>
<dbReference type="SUPFAM" id="SSF55781">
    <property type="entry name" value="GAF domain-like"/>
    <property type="match status" value="1"/>
</dbReference>
<dbReference type="FunFam" id="3.30.565.10:FF:000006">
    <property type="entry name" value="Sensor histidine kinase WalK"/>
    <property type="match status" value="1"/>
</dbReference>
<keyword evidence="12 13" id="KW-0472">Membrane</keyword>
<evidence type="ECO:0000256" key="2">
    <source>
        <dbReference type="ARBA" id="ARBA00004651"/>
    </source>
</evidence>
<keyword evidence="6 13" id="KW-0812">Transmembrane</keyword>
<dbReference type="GO" id="GO:0005524">
    <property type="term" value="F:ATP binding"/>
    <property type="evidence" value="ECO:0007669"/>
    <property type="project" value="UniProtKB-KW"/>
</dbReference>
<protein>
    <recommendedName>
        <fullName evidence="3">histidine kinase</fullName>
        <ecNumber evidence="3">2.7.13.3</ecNumber>
    </recommendedName>
</protein>
<dbReference type="Pfam" id="PF13493">
    <property type="entry name" value="DUF4118"/>
    <property type="match status" value="1"/>
</dbReference>
<dbReference type="CDD" id="cd01987">
    <property type="entry name" value="USP_KdpD-like"/>
    <property type="match status" value="1"/>
</dbReference>
<dbReference type="InterPro" id="IPR003852">
    <property type="entry name" value="Sig_transdc_His_kinase_KdpD_N"/>
</dbReference>
<dbReference type="InterPro" id="IPR003594">
    <property type="entry name" value="HATPase_dom"/>
</dbReference>
<evidence type="ECO:0000313" key="15">
    <source>
        <dbReference type="EMBL" id="ADG05333.1"/>
    </source>
</evidence>
<evidence type="ECO:0000256" key="5">
    <source>
        <dbReference type="ARBA" id="ARBA00022679"/>
    </source>
</evidence>
<feature type="transmembrane region" description="Helical" evidence="13">
    <location>
        <begin position="430"/>
        <end position="446"/>
    </location>
</feature>
<keyword evidence="11" id="KW-0902">Two-component regulatory system</keyword>
<keyword evidence="8 15" id="KW-0418">Kinase</keyword>
<dbReference type="InterPro" id="IPR027417">
    <property type="entry name" value="P-loop_NTPase"/>
</dbReference>
<evidence type="ECO:0000256" key="11">
    <source>
        <dbReference type="ARBA" id="ARBA00023012"/>
    </source>
</evidence>
<dbReference type="Pfam" id="PF13492">
    <property type="entry name" value="GAF_3"/>
    <property type="match status" value="1"/>
</dbReference>
<feature type="domain" description="Histidine kinase" evidence="14">
    <location>
        <begin position="681"/>
        <end position="895"/>
    </location>
</feature>
<evidence type="ECO:0000256" key="13">
    <source>
        <dbReference type="SAM" id="Phobius"/>
    </source>
</evidence>
<accession>D5WU13</accession>
<dbReference type="Pfam" id="PF02518">
    <property type="entry name" value="HATPase_c"/>
    <property type="match status" value="1"/>
</dbReference>
<name>D5WU13_KYRT2</name>
<dbReference type="GO" id="GO:0005886">
    <property type="term" value="C:plasma membrane"/>
    <property type="evidence" value="ECO:0007669"/>
    <property type="project" value="UniProtKB-SubCell"/>
</dbReference>
<dbReference type="SUPFAM" id="SSF47384">
    <property type="entry name" value="Homodimeric domain of signal transducing histidine kinase"/>
    <property type="match status" value="1"/>
</dbReference>
<dbReference type="EMBL" id="CP002017">
    <property type="protein sequence ID" value="ADG05333.1"/>
    <property type="molecule type" value="Genomic_DNA"/>
</dbReference>
<dbReference type="InterPro" id="IPR052023">
    <property type="entry name" value="Histidine_kinase_KdpD"/>
</dbReference>
<dbReference type="CDD" id="cd00075">
    <property type="entry name" value="HATPase"/>
    <property type="match status" value="1"/>
</dbReference>
<keyword evidence="4" id="KW-0597">Phosphoprotein</keyword>